<feature type="domain" description="ABC transmembrane type-1" evidence="8">
    <location>
        <begin position="97"/>
        <end position="312"/>
    </location>
</feature>
<dbReference type="PANTHER" id="PTHR43163">
    <property type="entry name" value="DIPEPTIDE TRANSPORT SYSTEM PERMEASE PROTEIN DPPB-RELATED"/>
    <property type="match status" value="1"/>
</dbReference>
<keyword evidence="4 7" id="KW-0812">Transmembrane</keyword>
<evidence type="ECO:0000256" key="4">
    <source>
        <dbReference type="ARBA" id="ARBA00022692"/>
    </source>
</evidence>
<accession>A0A543CTU7</accession>
<feature type="transmembrane region" description="Helical" evidence="7">
    <location>
        <begin position="9"/>
        <end position="29"/>
    </location>
</feature>
<feature type="transmembrane region" description="Helical" evidence="7">
    <location>
        <begin position="132"/>
        <end position="150"/>
    </location>
</feature>
<dbReference type="AlphaFoldDB" id="A0A543CTU7"/>
<comment type="subcellular location">
    <subcellularLocation>
        <location evidence="1 7">Cell membrane</location>
        <topology evidence="1 7">Multi-pass membrane protein</topology>
    </subcellularLocation>
</comment>
<evidence type="ECO:0000256" key="5">
    <source>
        <dbReference type="ARBA" id="ARBA00022989"/>
    </source>
</evidence>
<evidence type="ECO:0000256" key="1">
    <source>
        <dbReference type="ARBA" id="ARBA00004651"/>
    </source>
</evidence>
<keyword evidence="10" id="KW-1185">Reference proteome</keyword>
<feature type="transmembrane region" description="Helical" evidence="7">
    <location>
        <begin position="99"/>
        <end position="125"/>
    </location>
</feature>
<dbReference type="SUPFAM" id="SSF161098">
    <property type="entry name" value="MetI-like"/>
    <property type="match status" value="1"/>
</dbReference>
<reference evidence="9 10" key="1">
    <citation type="submission" date="2019-06" db="EMBL/GenBank/DDBJ databases">
        <title>Sequencing the genomes of 1000 actinobacteria strains.</title>
        <authorList>
            <person name="Klenk H.-P."/>
        </authorList>
    </citation>
    <scope>NUCLEOTIDE SEQUENCE [LARGE SCALE GENOMIC DNA]</scope>
    <source>
        <strain evidence="9 10">DSM 102200</strain>
    </source>
</reference>
<gene>
    <name evidence="9" type="ORF">FB559_6247</name>
</gene>
<dbReference type="Pfam" id="PF19300">
    <property type="entry name" value="BPD_transp_1_N"/>
    <property type="match status" value="1"/>
</dbReference>
<comment type="similarity">
    <text evidence="7">Belongs to the binding-protein-dependent transport system permease family.</text>
</comment>
<evidence type="ECO:0000256" key="6">
    <source>
        <dbReference type="ARBA" id="ARBA00023136"/>
    </source>
</evidence>
<evidence type="ECO:0000256" key="3">
    <source>
        <dbReference type="ARBA" id="ARBA00022475"/>
    </source>
</evidence>
<protein>
    <submittedName>
        <fullName evidence="9">Peptide/nickel transport system permease protein</fullName>
    </submittedName>
</protein>
<keyword evidence="5 7" id="KW-1133">Transmembrane helix</keyword>
<feature type="transmembrane region" description="Helical" evidence="7">
    <location>
        <begin position="289"/>
        <end position="312"/>
    </location>
</feature>
<name>A0A543CTU7_9ACTN</name>
<keyword evidence="6 7" id="KW-0472">Membrane</keyword>
<dbReference type="InterPro" id="IPR035906">
    <property type="entry name" value="MetI-like_sf"/>
</dbReference>
<comment type="caution">
    <text evidence="9">The sequence shown here is derived from an EMBL/GenBank/DDBJ whole genome shotgun (WGS) entry which is preliminary data.</text>
</comment>
<keyword evidence="2 7" id="KW-0813">Transport</keyword>
<evidence type="ECO:0000256" key="2">
    <source>
        <dbReference type="ARBA" id="ARBA00022448"/>
    </source>
</evidence>
<dbReference type="RefSeq" id="WP_141960149.1">
    <property type="nucleotide sequence ID" value="NZ_VFOZ01000001.1"/>
</dbReference>
<keyword evidence="3" id="KW-1003">Cell membrane</keyword>
<evidence type="ECO:0000313" key="10">
    <source>
        <dbReference type="Proteomes" id="UP000316096"/>
    </source>
</evidence>
<feature type="transmembrane region" description="Helical" evidence="7">
    <location>
        <begin position="184"/>
        <end position="204"/>
    </location>
</feature>
<dbReference type="Gene3D" id="1.10.3720.10">
    <property type="entry name" value="MetI-like"/>
    <property type="match status" value="1"/>
</dbReference>
<dbReference type="Pfam" id="PF00528">
    <property type="entry name" value="BPD_transp_1"/>
    <property type="match status" value="1"/>
</dbReference>
<proteinExistence type="inferred from homology"/>
<sequence length="322" mass="34874">MLAFAVRRFVSAILVLFAISVLVFLIFFATPGVDPAARIAGRNADPATLAQVRHAFGFDRPLPVRYVLMMKHLFVSRDLESFVNRGSKVIPQITHAMPITLSLVLGAAVIWVVLGIAMGSAAAALRGTAVDPLIMMLGVVGASLPVYWVGEAVNLLTQSRLHDGVFSWVPPLGYVGLTENPGEWALHLLFPWLTLALLYAGIYARLLRSEVIASLNEDYVTTARAKGISERRILIKHALRCSLIPFVSLFGLDFGALVGGSALLTEVVFGLPGVGKLTYDALQNVDLPVIMGTVLYAAFFVVLTNALVDVLYARLDPRVRHA</sequence>
<evidence type="ECO:0000313" key="9">
    <source>
        <dbReference type="EMBL" id="TQM00532.1"/>
    </source>
</evidence>
<dbReference type="Proteomes" id="UP000316096">
    <property type="component" value="Unassembled WGS sequence"/>
</dbReference>
<dbReference type="CDD" id="cd06261">
    <property type="entry name" value="TM_PBP2"/>
    <property type="match status" value="1"/>
</dbReference>
<organism evidence="9 10">
    <name type="scientific">Actinoallomurus bryophytorum</name>
    <dbReference type="NCBI Taxonomy" id="1490222"/>
    <lineage>
        <taxon>Bacteria</taxon>
        <taxon>Bacillati</taxon>
        <taxon>Actinomycetota</taxon>
        <taxon>Actinomycetes</taxon>
        <taxon>Streptosporangiales</taxon>
        <taxon>Thermomonosporaceae</taxon>
        <taxon>Actinoallomurus</taxon>
    </lineage>
</organism>
<dbReference type="InterPro" id="IPR045621">
    <property type="entry name" value="BPD_transp_1_N"/>
</dbReference>
<feature type="transmembrane region" description="Helical" evidence="7">
    <location>
        <begin position="241"/>
        <end position="269"/>
    </location>
</feature>
<dbReference type="PROSITE" id="PS50928">
    <property type="entry name" value="ABC_TM1"/>
    <property type="match status" value="1"/>
</dbReference>
<dbReference type="InterPro" id="IPR000515">
    <property type="entry name" value="MetI-like"/>
</dbReference>
<evidence type="ECO:0000256" key="7">
    <source>
        <dbReference type="RuleBase" id="RU363032"/>
    </source>
</evidence>
<dbReference type="OrthoDB" id="147639at2"/>
<dbReference type="EMBL" id="VFOZ01000001">
    <property type="protein sequence ID" value="TQM00532.1"/>
    <property type="molecule type" value="Genomic_DNA"/>
</dbReference>
<dbReference type="GO" id="GO:0055085">
    <property type="term" value="P:transmembrane transport"/>
    <property type="evidence" value="ECO:0007669"/>
    <property type="project" value="InterPro"/>
</dbReference>
<dbReference type="PANTHER" id="PTHR43163:SF6">
    <property type="entry name" value="DIPEPTIDE TRANSPORT SYSTEM PERMEASE PROTEIN DPPB-RELATED"/>
    <property type="match status" value="1"/>
</dbReference>
<evidence type="ECO:0000259" key="8">
    <source>
        <dbReference type="PROSITE" id="PS50928"/>
    </source>
</evidence>
<dbReference type="GO" id="GO:0005886">
    <property type="term" value="C:plasma membrane"/>
    <property type="evidence" value="ECO:0007669"/>
    <property type="project" value="UniProtKB-SubCell"/>
</dbReference>